<feature type="domain" description="DUF4351" evidence="2">
    <location>
        <begin position="308"/>
        <end position="356"/>
    </location>
</feature>
<dbReference type="PANTHER" id="PTHR34613">
    <property type="entry name" value="SLL0800 PROTEIN"/>
    <property type="match status" value="1"/>
</dbReference>
<feature type="region of interest" description="Disordered" evidence="1">
    <location>
        <begin position="1"/>
        <end position="29"/>
    </location>
</feature>
<accession>A0A426U2B4</accession>
<evidence type="ECO:0000259" key="2">
    <source>
        <dbReference type="Pfam" id="PF14261"/>
    </source>
</evidence>
<dbReference type="EMBL" id="RSAS01000321">
    <property type="protein sequence ID" value="RRR73718.1"/>
    <property type="molecule type" value="Genomic_DNA"/>
</dbReference>
<dbReference type="Pfam" id="PF14261">
    <property type="entry name" value="DUF4351"/>
    <property type="match status" value="1"/>
</dbReference>
<evidence type="ECO:0000313" key="3">
    <source>
        <dbReference type="EMBL" id="RRR73718.1"/>
    </source>
</evidence>
<evidence type="ECO:0000313" key="4">
    <source>
        <dbReference type="Proteomes" id="UP000280307"/>
    </source>
</evidence>
<evidence type="ECO:0000256" key="1">
    <source>
        <dbReference type="SAM" id="MobiDB-lite"/>
    </source>
</evidence>
<feature type="non-terminal residue" evidence="3">
    <location>
        <position position="358"/>
    </location>
</feature>
<gene>
    <name evidence="3" type="ORF">EI684_08400</name>
</gene>
<protein>
    <submittedName>
        <fullName evidence="3">DUF4351 domain-containing protein</fullName>
    </submittedName>
</protein>
<sequence length="358" mass="40044">MDDPHPLPPLPRGGRGGTALRGSAVPRGKTSTLRLQTNFAHPPHPTVTFGPFLRYKDRHMKWSCATCTKGSMAKTDHPLKRLVTLATEDVAAWLLNSPVRNVTTRPSNLVPPAQALDSDLVFFVTLNDGRDVILHLEFQGQGTDRPMPIRMLDYQTRLTATYPNMPVTSVVWYVGGAGVGDTGEHQRINLAGHTYLAWHYHVIHLWQLDGEDLLALNRPALLALIGQTRLRDPKPMLTQAVRQIMERTSGERQEQLLAEFLLLCTDKELAAMAEQIIRYDRYGIPESPLISKWKEEGRVEGRVEGKAEGIEEGQVRLLLRLLTHRWGPLSAELIAQVQALTAIQMLDLAEALLDFTGR</sequence>
<feature type="compositionally biased region" description="Pro residues" evidence="1">
    <location>
        <begin position="1"/>
        <end position="11"/>
    </location>
</feature>
<dbReference type="PANTHER" id="PTHR34613:SF1">
    <property type="entry name" value="SLL6017 PROTEIN"/>
    <property type="match status" value="1"/>
</dbReference>
<proteinExistence type="predicted"/>
<organism evidence="3 4">
    <name type="scientific">Candidatus Viridilinea halotolerans</name>
    <dbReference type="NCBI Taxonomy" id="2491704"/>
    <lineage>
        <taxon>Bacteria</taxon>
        <taxon>Bacillati</taxon>
        <taxon>Chloroflexota</taxon>
        <taxon>Chloroflexia</taxon>
        <taxon>Chloroflexales</taxon>
        <taxon>Chloroflexineae</taxon>
        <taxon>Oscillochloridaceae</taxon>
        <taxon>Candidatus Viridilinea</taxon>
    </lineage>
</organism>
<comment type="caution">
    <text evidence="3">The sequence shown here is derived from an EMBL/GenBank/DDBJ whole genome shotgun (WGS) entry which is preliminary data.</text>
</comment>
<dbReference type="AlphaFoldDB" id="A0A426U2B4"/>
<name>A0A426U2B4_9CHLR</name>
<reference evidence="3 4" key="1">
    <citation type="submission" date="2018-12" db="EMBL/GenBank/DDBJ databases">
        <title>Genome Sequence of Candidatus Viridilinea halotolerans isolated from saline sulfide-rich spring.</title>
        <authorList>
            <person name="Grouzdev D.S."/>
            <person name="Burganskaya E.I."/>
            <person name="Krutkina M.S."/>
            <person name="Sukhacheva M.V."/>
            <person name="Gorlenko V.M."/>
        </authorList>
    </citation>
    <scope>NUCLEOTIDE SEQUENCE [LARGE SCALE GENOMIC DNA]</scope>
    <source>
        <strain evidence="3">Chok-6</strain>
    </source>
</reference>
<dbReference type="InterPro" id="IPR025587">
    <property type="entry name" value="DUF4351"/>
</dbReference>
<dbReference type="Proteomes" id="UP000280307">
    <property type="component" value="Unassembled WGS sequence"/>
</dbReference>